<evidence type="ECO:0000313" key="2">
    <source>
        <dbReference type="EMBL" id="KAF3543239.1"/>
    </source>
</evidence>
<evidence type="ECO:0000313" key="3">
    <source>
        <dbReference type="Proteomes" id="UP000266723"/>
    </source>
</evidence>
<name>A0ABQ7BUQ8_BRACR</name>
<dbReference type="Proteomes" id="UP000266723">
    <property type="component" value="Unassembled WGS sequence"/>
</dbReference>
<sequence length="103" mass="11511">MAQDRERANAAQLASAEKLGNQAASLEARLRVVSNERKSALEQVSFLEANVESSANKSSDDLRHATYDAKKTLADSYLDVLISLRRSGRRRRLQLIAKLVLER</sequence>
<comment type="caution">
    <text evidence="2">The sequence shown here is derived from an EMBL/GenBank/DDBJ whole genome shotgun (WGS) entry which is preliminary data.</text>
</comment>
<feature type="coiled-coil region" evidence="1">
    <location>
        <begin position="16"/>
        <end position="50"/>
    </location>
</feature>
<accession>A0ABQ7BUQ8</accession>
<organism evidence="2 3">
    <name type="scientific">Brassica cretica</name>
    <name type="common">Mustard</name>
    <dbReference type="NCBI Taxonomy" id="69181"/>
    <lineage>
        <taxon>Eukaryota</taxon>
        <taxon>Viridiplantae</taxon>
        <taxon>Streptophyta</taxon>
        <taxon>Embryophyta</taxon>
        <taxon>Tracheophyta</taxon>
        <taxon>Spermatophyta</taxon>
        <taxon>Magnoliopsida</taxon>
        <taxon>eudicotyledons</taxon>
        <taxon>Gunneridae</taxon>
        <taxon>Pentapetalae</taxon>
        <taxon>rosids</taxon>
        <taxon>malvids</taxon>
        <taxon>Brassicales</taxon>
        <taxon>Brassicaceae</taxon>
        <taxon>Brassiceae</taxon>
        <taxon>Brassica</taxon>
    </lineage>
</organism>
<proteinExistence type="predicted"/>
<gene>
    <name evidence="2" type="ORF">DY000_02009637</name>
</gene>
<dbReference type="EMBL" id="QGKV02000832">
    <property type="protein sequence ID" value="KAF3543239.1"/>
    <property type="molecule type" value="Genomic_DNA"/>
</dbReference>
<reference evidence="2 3" key="1">
    <citation type="journal article" date="2020" name="BMC Genomics">
        <title>Intraspecific diversification of the crop wild relative Brassica cretica Lam. using demographic model selection.</title>
        <authorList>
            <person name="Kioukis A."/>
            <person name="Michalopoulou V.A."/>
            <person name="Briers L."/>
            <person name="Pirintsos S."/>
            <person name="Studholme D.J."/>
            <person name="Pavlidis P."/>
            <person name="Sarris P.F."/>
        </authorList>
    </citation>
    <scope>NUCLEOTIDE SEQUENCE [LARGE SCALE GENOMIC DNA]</scope>
    <source>
        <strain evidence="3">cv. PFS-1207/04</strain>
    </source>
</reference>
<evidence type="ECO:0000256" key="1">
    <source>
        <dbReference type="SAM" id="Coils"/>
    </source>
</evidence>
<keyword evidence="3" id="KW-1185">Reference proteome</keyword>
<protein>
    <submittedName>
        <fullName evidence="2">Uncharacterized protein</fullName>
    </submittedName>
</protein>
<keyword evidence="1" id="KW-0175">Coiled coil</keyword>